<keyword evidence="3" id="KW-1185">Reference proteome</keyword>
<dbReference type="RefSeq" id="WP_188646916.1">
    <property type="nucleotide sequence ID" value="NZ_BMHQ01000003.1"/>
</dbReference>
<dbReference type="Proteomes" id="UP000625210">
    <property type="component" value="Unassembled WGS sequence"/>
</dbReference>
<reference evidence="2" key="2">
    <citation type="submission" date="2020-09" db="EMBL/GenBank/DDBJ databases">
        <authorList>
            <person name="Sun Q."/>
            <person name="Zhou Y."/>
        </authorList>
    </citation>
    <scope>NUCLEOTIDE SEQUENCE</scope>
    <source>
        <strain evidence="2">CGMCC 1.15179</strain>
    </source>
</reference>
<evidence type="ECO:0000313" key="3">
    <source>
        <dbReference type="Proteomes" id="UP000625210"/>
    </source>
</evidence>
<evidence type="ECO:0000313" key="2">
    <source>
        <dbReference type="EMBL" id="GGE11567.1"/>
    </source>
</evidence>
<comment type="caution">
    <text evidence="2">The sequence shown here is derived from an EMBL/GenBank/DDBJ whole genome shotgun (WGS) entry which is preliminary data.</text>
</comment>
<feature type="compositionally biased region" description="Low complexity" evidence="1">
    <location>
        <begin position="251"/>
        <end position="260"/>
    </location>
</feature>
<feature type="region of interest" description="Disordered" evidence="1">
    <location>
        <begin position="251"/>
        <end position="277"/>
    </location>
</feature>
<gene>
    <name evidence="2" type="ORF">GCM10011571_11170</name>
</gene>
<accession>A0A8J2VEL3</accession>
<dbReference type="PROSITE" id="PS51257">
    <property type="entry name" value="PROKAR_LIPOPROTEIN"/>
    <property type="match status" value="1"/>
</dbReference>
<name>A0A8J2VEL3_9BACL</name>
<dbReference type="EMBL" id="BMHQ01000003">
    <property type="protein sequence ID" value="GGE11567.1"/>
    <property type="molecule type" value="Genomic_DNA"/>
</dbReference>
<reference evidence="2" key="1">
    <citation type="journal article" date="2014" name="Int. J. Syst. Evol. Microbiol.">
        <title>Complete genome sequence of Corynebacterium casei LMG S-19264T (=DSM 44701T), isolated from a smear-ripened cheese.</title>
        <authorList>
            <consortium name="US DOE Joint Genome Institute (JGI-PGF)"/>
            <person name="Walter F."/>
            <person name="Albersmeier A."/>
            <person name="Kalinowski J."/>
            <person name="Ruckert C."/>
        </authorList>
    </citation>
    <scope>NUCLEOTIDE SEQUENCE</scope>
    <source>
        <strain evidence="2">CGMCC 1.15179</strain>
    </source>
</reference>
<organism evidence="2 3">
    <name type="scientific">Marinithermofilum abyssi</name>
    <dbReference type="NCBI Taxonomy" id="1571185"/>
    <lineage>
        <taxon>Bacteria</taxon>
        <taxon>Bacillati</taxon>
        <taxon>Bacillota</taxon>
        <taxon>Bacilli</taxon>
        <taxon>Bacillales</taxon>
        <taxon>Thermoactinomycetaceae</taxon>
        <taxon>Marinithermofilum</taxon>
    </lineage>
</organism>
<protein>
    <submittedName>
        <fullName evidence="2">Uncharacterized protein</fullName>
    </submittedName>
</protein>
<sequence>MSKRLSAVFLSVLMILTTSCTSKQEGSLQEQVKKMTQDMAMDSQVQRAFLQGRKETAESDGQLRREMFAQNLSEQKGMLNDSAIAPHLLDLNMDMTQRALNDNKMQERYLQTNLLTLKKIASDPAKRNQLLQTLQHARQDALNNHKMRLSLLKQGVLEHYDALNTPGITPMVLDYNMDVLERISTDPTQKKRLMTSQLATLKAIAKDPQLRPQLIAFMMELMKDPAMQKEMKKMMMPMLQMMKQQMQQQMKQKMMQQMKKGTGSSGEPHKKVRFSHP</sequence>
<dbReference type="AlphaFoldDB" id="A0A8J2VEL3"/>
<evidence type="ECO:0000256" key="1">
    <source>
        <dbReference type="SAM" id="MobiDB-lite"/>
    </source>
</evidence>
<proteinExistence type="predicted"/>